<feature type="region of interest" description="Disordered" evidence="1">
    <location>
        <begin position="86"/>
        <end position="138"/>
    </location>
</feature>
<name>A0A8H6XP67_9AGAR</name>
<dbReference type="PANTHER" id="PTHR31912:SF34">
    <property type="entry name" value="NOTOCHORD-RELATED PROTEIN"/>
    <property type="match status" value="1"/>
</dbReference>
<feature type="compositionally biased region" description="Acidic residues" evidence="1">
    <location>
        <begin position="180"/>
        <end position="191"/>
    </location>
</feature>
<organism evidence="3 4">
    <name type="scientific">Mycena venus</name>
    <dbReference type="NCBI Taxonomy" id="2733690"/>
    <lineage>
        <taxon>Eukaryota</taxon>
        <taxon>Fungi</taxon>
        <taxon>Dikarya</taxon>
        <taxon>Basidiomycota</taxon>
        <taxon>Agaricomycotina</taxon>
        <taxon>Agaricomycetes</taxon>
        <taxon>Agaricomycetidae</taxon>
        <taxon>Agaricales</taxon>
        <taxon>Marasmiineae</taxon>
        <taxon>Mycenaceae</taxon>
        <taxon>Mycena</taxon>
    </lineage>
</organism>
<accession>A0A8H6XP67</accession>
<feature type="signal peptide" evidence="2">
    <location>
        <begin position="1"/>
        <end position="24"/>
    </location>
</feature>
<keyword evidence="2" id="KW-0732">Signal</keyword>
<protein>
    <submittedName>
        <fullName evidence="3">Uncharacterized protein</fullName>
    </submittedName>
</protein>
<gene>
    <name evidence="3" type="ORF">MVEN_01687900</name>
</gene>
<sequence>MRAALTRCLALILFLLWLSTSTAAWLPCGAFPMPSQLVNPQLFLKNRANLYACIICPDSSYTPLSRALTHEDLKSHVERVRRMDREAAPVSSPLHMPSELDSEASLSPGSHSRSASSSPPGKTPLPSQSSMPDLLDLFGGRPSNYLSVHGPALPSDDPDQIYDDFAGELARNRPSPKESDESDSGDDEDDYNPFREPESDGITPLEHPESDGLFHQYDSQIAEEQRDFAPDHSLLVSGEDEWWCWRSKEECLLDIMSGFPRACFSEKELNATRWYAKKNGVSSQPTIKQVKNHREDIVNVAGLGTRLLTGKLGNTFAVNDWFKILKHEFANPLIRPKLHLYPEDSGERLEEARQAAKWKQEVDGNISGPMARGRGGKDYFVEEVCFAKLDGGMVGPVMPMRWFTRQGRMWSIAHPLRLTAAKSAFVIDGRESSCLEIPLDDYFLNVRDLEDPDVQARYTIPPPSSIAGILRHASLPLEKWTQPSVNKWRVKGNGRRVHSVPLWKYCDDTSGNVSKKWNKHNSILFTLAGLPRELTQMIYNIHFIATSNLSPPLEMMEAVVAMLREAQKDGIEVWDCEYQEWILIIPWFLAFQGDNPMSSEFASHIGMKGKYFCRVCKAKSDKNNRPPGHAGEIDRLQEFMTAGTPRTKEQTVSDLTAQLKRAVDGAPSAVDDMATETGSKDKFFQHFVDKLQVAASKLRDEQKERGPGPSDTGVSKAEEVKNLLRQLRADMPDDIFNPVLSIPDFDAHRDTPVEILHVVLLGVVKYWWRDAVSRQNSKGKEELKARLSSMDVSGLNTPPIRGNTYVQYAGSLVGRDFRVILQVALVVLHGLIPNAHYDGWVALCKLTPLMFQPAIDSLPAYLEKLNEAVLDFLIATALWNTQWFNKPKFHLFVHPTEHIRRFGPLILYATESFESFNLVIRLCSIHSTKHAPSLDIATAFSHLHAIRHLVSGGYVLEDVNGNSIPPRQAGSEVLALLKDDEFLGYMSMTGLTNASRSGLHMPLVGSAPCLWPDTAAGKNGIRSLVQENTKVQRCRNLILANGDKITISKYLVYRRENCLHVGRVEEILVEPETDSILGILISRCHIGADIMPYRLPSCTVQENQHLVISFNELVCAINVNHNCAAHQCKMSLTRRVVQERQETDRFENELNHAVEPNDCFLNLTQLRSATHVQYFRSEMRFPDLSLVDAIEKAIENKERLEREAKEAVREAAKEKPAAKEKGKNIRKKDNSAVEAAEPALTAEPQAVKMARPKKRKRTEVDRDFAEGGEELEYRPRPSKSRTKE</sequence>
<dbReference type="OrthoDB" id="2246127at2759"/>
<evidence type="ECO:0000256" key="2">
    <source>
        <dbReference type="SAM" id="SignalP"/>
    </source>
</evidence>
<evidence type="ECO:0000313" key="4">
    <source>
        <dbReference type="Proteomes" id="UP000620124"/>
    </source>
</evidence>
<evidence type="ECO:0000256" key="1">
    <source>
        <dbReference type="SAM" id="MobiDB-lite"/>
    </source>
</evidence>
<evidence type="ECO:0000313" key="3">
    <source>
        <dbReference type="EMBL" id="KAF7343987.1"/>
    </source>
</evidence>
<proteinExistence type="predicted"/>
<feature type="compositionally biased region" description="Basic and acidic residues" evidence="1">
    <location>
        <begin position="1258"/>
        <end position="1284"/>
    </location>
</feature>
<feature type="region of interest" description="Disordered" evidence="1">
    <location>
        <begin position="698"/>
        <end position="717"/>
    </location>
</feature>
<dbReference type="Proteomes" id="UP000620124">
    <property type="component" value="Unassembled WGS sequence"/>
</dbReference>
<dbReference type="PANTHER" id="PTHR31912">
    <property type="entry name" value="IP13529P"/>
    <property type="match status" value="1"/>
</dbReference>
<feature type="compositionally biased region" description="Low complexity" evidence="1">
    <location>
        <begin position="105"/>
        <end position="120"/>
    </location>
</feature>
<feature type="compositionally biased region" description="Basic and acidic residues" evidence="1">
    <location>
        <begin position="1207"/>
        <end position="1231"/>
    </location>
</feature>
<comment type="caution">
    <text evidence="3">The sequence shown here is derived from an EMBL/GenBank/DDBJ whole genome shotgun (WGS) entry which is preliminary data.</text>
</comment>
<feature type="region of interest" description="Disordered" evidence="1">
    <location>
        <begin position="1207"/>
        <end position="1284"/>
    </location>
</feature>
<reference evidence="3" key="1">
    <citation type="submission" date="2020-05" db="EMBL/GenBank/DDBJ databases">
        <title>Mycena genomes resolve the evolution of fungal bioluminescence.</title>
        <authorList>
            <person name="Tsai I.J."/>
        </authorList>
    </citation>
    <scope>NUCLEOTIDE SEQUENCE</scope>
    <source>
        <strain evidence="3">CCC161011</strain>
    </source>
</reference>
<feature type="chain" id="PRO_5034347454" evidence="2">
    <location>
        <begin position="25"/>
        <end position="1284"/>
    </location>
</feature>
<keyword evidence="4" id="KW-1185">Reference proteome</keyword>
<dbReference type="EMBL" id="JACAZI010000015">
    <property type="protein sequence ID" value="KAF7343987.1"/>
    <property type="molecule type" value="Genomic_DNA"/>
</dbReference>
<feature type="region of interest" description="Disordered" evidence="1">
    <location>
        <begin position="167"/>
        <end position="212"/>
    </location>
</feature>